<feature type="compositionally biased region" description="Polar residues" evidence="1">
    <location>
        <begin position="83"/>
        <end position="93"/>
    </location>
</feature>
<gene>
    <name evidence="2" type="ORF">H6F41_14880</name>
</gene>
<feature type="region of interest" description="Disordered" evidence="1">
    <location>
        <begin position="25"/>
        <end position="173"/>
    </location>
</feature>
<accession>A0ABR8A037</accession>
<evidence type="ECO:0000313" key="2">
    <source>
        <dbReference type="EMBL" id="MBD2189419.1"/>
    </source>
</evidence>
<evidence type="ECO:0000313" key="3">
    <source>
        <dbReference type="Proteomes" id="UP000642094"/>
    </source>
</evidence>
<name>A0ABR8A037_9CYAN</name>
<organism evidence="2 3">
    <name type="scientific">Pseudanabaena mucicola FACHB-723</name>
    <dbReference type="NCBI Taxonomy" id="2692860"/>
    <lineage>
        <taxon>Bacteria</taxon>
        <taxon>Bacillati</taxon>
        <taxon>Cyanobacteriota</taxon>
        <taxon>Cyanophyceae</taxon>
        <taxon>Pseudanabaenales</taxon>
        <taxon>Pseudanabaenaceae</taxon>
        <taxon>Pseudanabaena</taxon>
    </lineage>
</organism>
<reference evidence="2 3" key="1">
    <citation type="journal article" date="2020" name="ISME J.">
        <title>Comparative genomics reveals insights into cyanobacterial evolution and habitat adaptation.</title>
        <authorList>
            <person name="Chen M.Y."/>
            <person name="Teng W.K."/>
            <person name="Zhao L."/>
            <person name="Hu C.X."/>
            <person name="Zhou Y.K."/>
            <person name="Han B.P."/>
            <person name="Song L.R."/>
            <person name="Shu W.S."/>
        </authorList>
    </citation>
    <scope>NUCLEOTIDE SEQUENCE [LARGE SCALE GENOMIC DNA]</scope>
    <source>
        <strain evidence="2 3">FACHB-723</strain>
    </source>
</reference>
<evidence type="ECO:0000256" key="1">
    <source>
        <dbReference type="SAM" id="MobiDB-lite"/>
    </source>
</evidence>
<keyword evidence="3" id="KW-1185">Reference proteome</keyword>
<feature type="compositionally biased region" description="Polar residues" evidence="1">
    <location>
        <begin position="144"/>
        <end position="156"/>
    </location>
</feature>
<comment type="caution">
    <text evidence="2">The sequence shown here is derived from an EMBL/GenBank/DDBJ whole genome shotgun (WGS) entry which is preliminary data.</text>
</comment>
<dbReference type="Proteomes" id="UP000642094">
    <property type="component" value="Unassembled WGS sequence"/>
</dbReference>
<dbReference type="RefSeq" id="WP_190404246.1">
    <property type="nucleotide sequence ID" value="NZ_JACJQB010000038.1"/>
</dbReference>
<proteinExistence type="predicted"/>
<feature type="compositionally biased region" description="Polar residues" evidence="1">
    <location>
        <begin position="59"/>
        <end position="72"/>
    </location>
</feature>
<dbReference type="EMBL" id="JACJQB010000038">
    <property type="protein sequence ID" value="MBD2189419.1"/>
    <property type="molecule type" value="Genomic_DNA"/>
</dbReference>
<sequence length="210" mass="23608">MNRPYAPKASQSTNFVQPTTLNLQTRGFAPQKTEDVDEDVTHQSRPASTENVLARLIASPTTDSSTASIQRKSQNRLKAAQVPQISSPMQENSIQREEFPEEEELQRKPMIESFGNISGGQVMQRKLTMKGKGAARRTDGPAHQLTSEVEATLTKNDPTEKMTDKTDLSVSITNRNDENGKILAREGKTEKWESHKWRIEKEKELRTSLS</sequence>
<feature type="compositionally biased region" description="Basic and acidic residues" evidence="1">
    <location>
        <begin position="157"/>
        <end position="167"/>
    </location>
</feature>
<protein>
    <submittedName>
        <fullName evidence="2">Uncharacterized protein</fullName>
    </submittedName>
</protein>